<dbReference type="AlphaFoldDB" id="A0A834MVQ2"/>
<sequence length="160" mass="18548">MPSDKYNTYQRWNVNQLMNDPHRTWRSWCRSIEYIARGSRALQDPRVGSRSSRDNVGNPVDYACTMLSYGAVKSLPLSPSLKDIECFAGEFIINEIKLSVKGRIHSSNFRNCLASFKVAALLSKFNTFKDHRVDPKRFSWTNQDLLDFYPVTRKSFVRNS</sequence>
<keyword evidence="2" id="KW-1185">Reference proteome</keyword>
<protein>
    <submittedName>
        <fullName evidence="1">Uncharacterized protein</fullName>
    </submittedName>
</protein>
<gene>
    <name evidence="1" type="ORF">HZH68_013829</name>
</gene>
<evidence type="ECO:0000313" key="2">
    <source>
        <dbReference type="Proteomes" id="UP000617340"/>
    </source>
</evidence>
<proteinExistence type="predicted"/>
<accession>A0A834MVQ2</accession>
<evidence type="ECO:0000313" key="1">
    <source>
        <dbReference type="EMBL" id="KAF7385399.1"/>
    </source>
</evidence>
<name>A0A834MVQ2_VESGE</name>
<reference evidence="1" key="1">
    <citation type="journal article" date="2020" name="G3 (Bethesda)">
        <title>High-Quality Assemblies for Three Invasive Social Wasps from the &lt;i&gt;Vespula&lt;/i&gt; Genus.</title>
        <authorList>
            <person name="Harrop T.W.R."/>
            <person name="Guhlin J."/>
            <person name="McLaughlin G.M."/>
            <person name="Permina E."/>
            <person name="Stockwell P."/>
            <person name="Gilligan J."/>
            <person name="Le Lec M.F."/>
            <person name="Gruber M.A.M."/>
            <person name="Quinn O."/>
            <person name="Lovegrove M."/>
            <person name="Duncan E.J."/>
            <person name="Remnant E.J."/>
            <person name="Van Eeckhoven J."/>
            <person name="Graham B."/>
            <person name="Knapp R.A."/>
            <person name="Langford K.W."/>
            <person name="Kronenberg Z."/>
            <person name="Press M.O."/>
            <person name="Eacker S.M."/>
            <person name="Wilson-Rankin E.E."/>
            <person name="Purcell J."/>
            <person name="Lester P.J."/>
            <person name="Dearden P.K."/>
        </authorList>
    </citation>
    <scope>NUCLEOTIDE SEQUENCE</scope>
    <source>
        <strain evidence="1">Linc-1</strain>
    </source>
</reference>
<dbReference type="EMBL" id="JACSDZ010000016">
    <property type="protein sequence ID" value="KAF7385399.1"/>
    <property type="molecule type" value="Genomic_DNA"/>
</dbReference>
<dbReference type="Proteomes" id="UP000617340">
    <property type="component" value="Unassembled WGS sequence"/>
</dbReference>
<organism evidence="1 2">
    <name type="scientific">Vespula germanica</name>
    <name type="common">German yellow jacket</name>
    <name type="synonym">Paravespula germanica</name>
    <dbReference type="NCBI Taxonomy" id="30212"/>
    <lineage>
        <taxon>Eukaryota</taxon>
        <taxon>Metazoa</taxon>
        <taxon>Ecdysozoa</taxon>
        <taxon>Arthropoda</taxon>
        <taxon>Hexapoda</taxon>
        <taxon>Insecta</taxon>
        <taxon>Pterygota</taxon>
        <taxon>Neoptera</taxon>
        <taxon>Endopterygota</taxon>
        <taxon>Hymenoptera</taxon>
        <taxon>Apocrita</taxon>
        <taxon>Aculeata</taxon>
        <taxon>Vespoidea</taxon>
        <taxon>Vespidae</taxon>
        <taxon>Vespinae</taxon>
        <taxon>Vespula</taxon>
    </lineage>
</organism>
<comment type="caution">
    <text evidence="1">The sequence shown here is derived from an EMBL/GenBank/DDBJ whole genome shotgun (WGS) entry which is preliminary data.</text>
</comment>